<dbReference type="EC" id="3.4.24.-" evidence="7"/>
<dbReference type="GO" id="GO:0008270">
    <property type="term" value="F:zinc ion binding"/>
    <property type="evidence" value="ECO:0007669"/>
    <property type="project" value="UniProtKB-UniRule"/>
</dbReference>
<evidence type="ECO:0000313" key="10">
    <source>
        <dbReference type="Proteomes" id="UP001196413"/>
    </source>
</evidence>
<comment type="caution">
    <text evidence="9">The sequence shown here is derived from an EMBL/GenBank/DDBJ whole genome shotgun (WGS) entry which is preliminary data.</text>
</comment>
<evidence type="ECO:0000256" key="1">
    <source>
        <dbReference type="ARBA" id="ARBA00022670"/>
    </source>
</evidence>
<evidence type="ECO:0000256" key="4">
    <source>
        <dbReference type="ARBA" id="ARBA00022833"/>
    </source>
</evidence>
<comment type="caution">
    <text evidence="6">Lacks conserved residue(s) required for the propagation of feature annotation.</text>
</comment>
<feature type="active site" evidence="6">
    <location>
        <position position="38"/>
    </location>
</feature>
<dbReference type="Gene3D" id="3.40.390.10">
    <property type="entry name" value="Collagenase (Catalytic Domain)"/>
    <property type="match status" value="1"/>
</dbReference>
<evidence type="ECO:0000256" key="2">
    <source>
        <dbReference type="ARBA" id="ARBA00022723"/>
    </source>
</evidence>
<accession>A0AAD5M704</accession>
<dbReference type="AlphaFoldDB" id="A0AAD5M704"/>
<sequence>MEDIKQDGSNRRKRQAYRGSKYPNKLWTNYQVGNALHEIGHALGFFHTQSRHDRDNFITLHPENYQDGWLSQFRKISEDVNHNYGLTYDYGSVMHYGALRLA</sequence>
<protein>
    <recommendedName>
        <fullName evidence="7">Metalloendopeptidase</fullName>
        <ecNumber evidence="7">3.4.24.-</ecNumber>
    </recommendedName>
</protein>
<dbReference type="PANTHER" id="PTHR10127:SF780">
    <property type="entry name" value="METALLOENDOPEPTIDASE"/>
    <property type="match status" value="1"/>
</dbReference>
<feature type="binding site" evidence="6">
    <location>
        <position position="47"/>
    </location>
    <ligand>
        <name>Zn(2+)</name>
        <dbReference type="ChEBI" id="CHEBI:29105"/>
        <note>catalytic</note>
    </ligand>
</feature>
<dbReference type="PRINTS" id="PR00480">
    <property type="entry name" value="ASTACIN"/>
</dbReference>
<keyword evidence="5 6" id="KW-0482">Metalloprotease</keyword>
<evidence type="ECO:0000256" key="3">
    <source>
        <dbReference type="ARBA" id="ARBA00022801"/>
    </source>
</evidence>
<evidence type="ECO:0000313" key="9">
    <source>
        <dbReference type="EMBL" id="KAJ1353265.1"/>
    </source>
</evidence>
<dbReference type="Proteomes" id="UP001196413">
    <property type="component" value="Unassembled WGS sequence"/>
</dbReference>
<dbReference type="Pfam" id="PF01400">
    <property type="entry name" value="Astacin"/>
    <property type="match status" value="1"/>
</dbReference>
<dbReference type="GO" id="GO:0004222">
    <property type="term" value="F:metalloendopeptidase activity"/>
    <property type="evidence" value="ECO:0007669"/>
    <property type="project" value="UniProtKB-UniRule"/>
</dbReference>
<dbReference type="GO" id="GO:0006508">
    <property type="term" value="P:proteolysis"/>
    <property type="evidence" value="ECO:0007669"/>
    <property type="project" value="UniProtKB-KW"/>
</dbReference>
<keyword evidence="10" id="KW-1185">Reference proteome</keyword>
<organism evidence="9 10">
    <name type="scientific">Parelaphostrongylus tenuis</name>
    <name type="common">Meningeal worm</name>
    <dbReference type="NCBI Taxonomy" id="148309"/>
    <lineage>
        <taxon>Eukaryota</taxon>
        <taxon>Metazoa</taxon>
        <taxon>Ecdysozoa</taxon>
        <taxon>Nematoda</taxon>
        <taxon>Chromadorea</taxon>
        <taxon>Rhabditida</taxon>
        <taxon>Rhabditina</taxon>
        <taxon>Rhabditomorpha</taxon>
        <taxon>Strongyloidea</taxon>
        <taxon>Metastrongylidae</taxon>
        <taxon>Parelaphostrongylus</taxon>
    </lineage>
</organism>
<feature type="binding site" evidence="6">
    <location>
        <position position="37"/>
    </location>
    <ligand>
        <name>Zn(2+)</name>
        <dbReference type="ChEBI" id="CHEBI:29105"/>
        <note>catalytic</note>
    </ligand>
</feature>
<keyword evidence="1 6" id="KW-0645">Protease</keyword>
<name>A0AAD5M704_PARTN</name>
<dbReference type="EMBL" id="JAHQIW010001652">
    <property type="protein sequence ID" value="KAJ1353265.1"/>
    <property type="molecule type" value="Genomic_DNA"/>
</dbReference>
<feature type="binding site" evidence="6">
    <location>
        <position position="41"/>
    </location>
    <ligand>
        <name>Zn(2+)</name>
        <dbReference type="ChEBI" id="CHEBI:29105"/>
        <note>catalytic</note>
    </ligand>
</feature>
<feature type="domain" description="Peptidase M12A" evidence="8">
    <location>
        <begin position="1"/>
        <end position="102"/>
    </location>
</feature>
<evidence type="ECO:0000256" key="7">
    <source>
        <dbReference type="RuleBase" id="RU361183"/>
    </source>
</evidence>
<evidence type="ECO:0000259" key="8">
    <source>
        <dbReference type="PROSITE" id="PS51864"/>
    </source>
</evidence>
<dbReference type="SUPFAM" id="SSF55486">
    <property type="entry name" value="Metalloproteases ('zincins'), catalytic domain"/>
    <property type="match status" value="1"/>
</dbReference>
<keyword evidence="3 6" id="KW-0378">Hydrolase</keyword>
<dbReference type="PANTHER" id="PTHR10127">
    <property type="entry name" value="DISCOIDIN, CUB, EGF, LAMININ , AND ZINC METALLOPROTEASE DOMAIN CONTAINING"/>
    <property type="match status" value="1"/>
</dbReference>
<dbReference type="InterPro" id="IPR001506">
    <property type="entry name" value="Peptidase_M12A"/>
</dbReference>
<dbReference type="PROSITE" id="PS51864">
    <property type="entry name" value="ASTACIN"/>
    <property type="match status" value="1"/>
</dbReference>
<dbReference type="InterPro" id="IPR024079">
    <property type="entry name" value="MetalloPept_cat_dom_sf"/>
</dbReference>
<gene>
    <name evidence="9" type="primary">NAS-31_24</name>
    <name evidence="9" type="ORF">KIN20_009859</name>
</gene>
<evidence type="ECO:0000256" key="5">
    <source>
        <dbReference type="ARBA" id="ARBA00023049"/>
    </source>
</evidence>
<keyword evidence="4 6" id="KW-0862">Zinc</keyword>
<keyword evidence="2 6" id="KW-0479">Metal-binding</keyword>
<evidence type="ECO:0000256" key="6">
    <source>
        <dbReference type="PROSITE-ProRule" id="PRU01211"/>
    </source>
</evidence>
<reference evidence="9" key="1">
    <citation type="submission" date="2021-06" db="EMBL/GenBank/DDBJ databases">
        <title>Parelaphostrongylus tenuis whole genome reference sequence.</title>
        <authorList>
            <person name="Garwood T.J."/>
            <person name="Larsen P.A."/>
            <person name="Fountain-Jones N.M."/>
            <person name="Garbe J.R."/>
            <person name="Macchietto M.G."/>
            <person name="Kania S.A."/>
            <person name="Gerhold R.W."/>
            <person name="Richards J.E."/>
            <person name="Wolf T.M."/>
        </authorList>
    </citation>
    <scope>NUCLEOTIDE SEQUENCE</scope>
    <source>
        <strain evidence="9">MNPRO001-30</strain>
        <tissue evidence="9">Meninges</tissue>
    </source>
</reference>
<comment type="cofactor">
    <cofactor evidence="6 7">
        <name>Zn(2+)</name>
        <dbReference type="ChEBI" id="CHEBI:29105"/>
    </cofactor>
    <text evidence="6 7">Binds 1 zinc ion per subunit.</text>
</comment>
<proteinExistence type="predicted"/>